<evidence type="ECO:0000256" key="3">
    <source>
        <dbReference type="ARBA" id="ARBA00022960"/>
    </source>
</evidence>
<dbReference type="PANTHER" id="PTHR34138:SF1">
    <property type="entry name" value="CELL SHAPE-DETERMINING PROTEIN MREC"/>
    <property type="match status" value="1"/>
</dbReference>
<dbReference type="InterPro" id="IPR055342">
    <property type="entry name" value="MreC_beta-barrel_core"/>
</dbReference>
<reference evidence="8 9" key="1">
    <citation type="submission" date="2010-08" db="EMBL/GenBank/DDBJ databases">
        <title>The draft genome of Desulfovibrio fructosovorans JJ.</title>
        <authorList>
            <consortium name="US DOE Joint Genome Institute (JGI-PGF)"/>
            <person name="Lucas S."/>
            <person name="Copeland A."/>
            <person name="Lapidus A."/>
            <person name="Cheng J.-F."/>
            <person name="Bruce D."/>
            <person name="Goodwin L."/>
            <person name="Pitluck S."/>
            <person name="Land M.L."/>
            <person name="Hauser L."/>
            <person name="Chang Y.-J."/>
            <person name="Jeffries C."/>
            <person name="Wall J.D."/>
            <person name="Stahl D.A."/>
            <person name="Arkin A.P."/>
            <person name="Dehal P."/>
            <person name="Stolyar S.M."/>
            <person name="Hazen T.C."/>
            <person name="Woyke T.J."/>
        </authorList>
    </citation>
    <scope>NUCLEOTIDE SEQUENCE [LARGE SCALE GENOMIC DNA]</scope>
    <source>
        <strain evidence="8 9">JJ</strain>
    </source>
</reference>
<dbReference type="Pfam" id="PF04085">
    <property type="entry name" value="MreC"/>
    <property type="match status" value="1"/>
</dbReference>
<comment type="similarity">
    <text evidence="1">Belongs to the MreC family.</text>
</comment>
<feature type="coiled-coil region" evidence="5">
    <location>
        <begin position="28"/>
        <end position="62"/>
    </location>
</feature>
<dbReference type="STRING" id="596151.DesfrDRAFT_0337"/>
<evidence type="ECO:0000259" key="7">
    <source>
        <dbReference type="Pfam" id="PF04085"/>
    </source>
</evidence>
<dbReference type="Gene3D" id="2.40.10.350">
    <property type="entry name" value="Rod shape-determining protein MreC, domain 2"/>
    <property type="match status" value="1"/>
</dbReference>
<dbReference type="AlphaFoldDB" id="E1JRT8"/>
<proteinExistence type="inferred from homology"/>
<evidence type="ECO:0000256" key="6">
    <source>
        <dbReference type="SAM" id="MobiDB-lite"/>
    </source>
</evidence>
<evidence type="ECO:0000256" key="4">
    <source>
        <dbReference type="ARBA" id="ARBA00032089"/>
    </source>
</evidence>
<dbReference type="Gene3D" id="2.40.10.340">
    <property type="entry name" value="Rod shape-determining protein MreC, domain 1"/>
    <property type="match status" value="1"/>
</dbReference>
<dbReference type="GO" id="GO:0008360">
    <property type="term" value="P:regulation of cell shape"/>
    <property type="evidence" value="ECO:0007669"/>
    <property type="project" value="UniProtKB-KW"/>
</dbReference>
<dbReference type="InterPro" id="IPR042177">
    <property type="entry name" value="Cell/Rod_1"/>
</dbReference>
<accession>E1JRT8</accession>
<dbReference type="GO" id="GO:0005886">
    <property type="term" value="C:plasma membrane"/>
    <property type="evidence" value="ECO:0007669"/>
    <property type="project" value="TreeGrafter"/>
</dbReference>
<keyword evidence="9" id="KW-1185">Reference proteome</keyword>
<organism evidence="8 9">
    <name type="scientific">Solidesulfovibrio fructosivorans JJ]</name>
    <dbReference type="NCBI Taxonomy" id="596151"/>
    <lineage>
        <taxon>Bacteria</taxon>
        <taxon>Pseudomonadati</taxon>
        <taxon>Thermodesulfobacteriota</taxon>
        <taxon>Desulfovibrionia</taxon>
        <taxon>Desulfovibrionales</taxon>
        <taxon>Desulfovibrionaceae</taxon>
        <taxon>Solidesulfovibrio</taxon>
    </lineage>
</organism>
<evidence type="ECO:0000256" key="2">
    <source>
        <dbReference type="ARBA" id="ARBA00013855"/>
    </source>
</evidence>
<evidence type="ECO:0000256" key="5">
    <source>
        <dbReference type="SAM" id="Coils"/>
    </source>
</evidence>
<dbReference type="Proteomes" id="UP000006250">
    <property type="component" value="Unassembled WGS sequence"/>
</dbReference>
<keyword evidence="5" id="KW-0175">Coiled coil</keyword>
<evidence type="ECO:0000313" key="8">
    <source>
        <dbReference type="EMBL" id="EFL52707.1"/>
    </source>
</evidence>
<sequence length="326" mass="34972">MEFARWVLAPGKWVHGQVASFWTRYLYFVGIRQQNEELRQELAAAKDELSRLRENASEVERLHRLLSMTPPGDWTRQGARVISHRLGPNAALETFLIDKGSASGVTTNTPVVSPDGVVGRVLRYSPSAATVLLITDPNSRIPVLSQANRTQGILKGEGPGHELILEYVPQGAPIEEGEVLVTSGLEEIFPKGMPVARVTSVGRYGASLFQLIHAAPLFDPLRLEEVALLFRTSAAGQPGSVAADKAARYPKSPAAIAPATRPGDGQKPADVPKTPAAAARQEGVAPASAPQAVKAAPADGQKHETAPADRGERKKRRKPPRHATGQ</sequence>
<keyword evidence="3" id="KW-0133">Cell shape</keyword>
<name>E1JRT8_SOLFR</name>
<dbReference type="EMBL" id="AECZ01000002">
    <property type="protein sequence ID" value="EFL52707.1"/>
    <property type="molecule type" value="Genomic_DNA"/>
</dbReference>
<evidence type="ECO:0000313" key="9">
    <source>
        <dbReference type="Proteomes" id="UP000006250"/>
    </source>
</evidence>
<feature type="compositionally biased region" description="Low complexity" evidence="6">
    <location>
        <begin position="285"/>
        <end position="298"/>
    </location>
</feature>
<gene>
    <name evidence="8" type="ORF">DesfrDRAFT_0337</name>
</gene>
<feature type="domain" description="Rod shape-determining protein MreC beta-barrel core" evidence="7">
    <location>
        <begin position="88"/>
        <end position="229"/>
    </location>
</feature>
<dbReference type="InterPro" id="IPR007221">
    <property type="entry name" value="MreC"/>
</dbReference>
<dbReference type="PANTHER" id="PTHR34138">
    <property type="entry name" value="CELL SHAPE-DETERMINING PROTEIN MREC"/>
    <property type="match status" value="1"/>
</dbReference>
<feature type="region of interest" description="Disordered" evidence="6">
    <location>
        <begin position="255"/>
        <end position="326"/>
    </location>
</feature>
<comment type="caution">
    <text evidence="8">The sequence shown here is derived from an EMBL/GenBank/DDBJ whole genome shotgun (WGS) entry which is preliminary data.</text>
</comment>
<dbReference type="NCBIfam" id="TIGR00219">
    <property type="entry name" value="mreC"/>
    <property type="match status" value="1"/>
</dbReference>
<dbReference type="eggNOG" id="COG1792">
    <property type="taxonomic scope" value="Bacteria"/>
</dbReference>
<evidence type="ECO:0000256" key="1">
    <source>
        <dbReference type="ARBA" id="ARBA00009369"/>
    </source>
</evidence>
<protein>
    <recommendedName>
        <fullName evidence="2">Cell shape-determining protein MreC</fullName>
    </recommendedName>
    <alternativeName>
        <fullName evidence="4">Cell shape protein MreC</fullName>
    </alternativeName>
</protein>
<feature type="compositionally biased region" description="Basic and acidic residues" evidence="6">
    <location>
        <begin position="300"/>
        <end position="312"/>
    </location>
</feature>
<dbReference type="InterPro" id="IPR042175">
    <property type="entry name" value="Cell/Rod_MreC_2"/>
</dbReference>
<feature type="compositionally biased region" description="Basic residues" evidence="6">
    <location>
        <begin position="313"/>
        <end position="326"/>
    </location>
</feature>